<accession>A0A3S5B6V5</accession>
<evidence type="ECO:0000313" key="2">
    <source>
        <dbReference type="EMBL" id="VEL38163.1"/>
    </source>
</evidence>
<name>A0A3S5B6V5_9PLAT</name>
<organism evidence="2 3">
    <name type="scientific">Protopolystoma xenopodis</name>
    <dbReference type="NCBI Taxonomy" id="117903"/>
    <lineage>
        <taxon>Eukaryota</taxon>
        <taxon>Metazoa</taxon>
        <taxon>Spiralia</taxon>
        <taxon>Lophotrochozoa</taxon>
        <taxon>Platyhelminthes</taxon>
        <taxon>Monogenea</taxon>
        <taxon>Polyopisthocotylea</taxon>
        <taxon>Polystomatidea</taxon>
        <taxon>Polystomatidae</taxon>
        <taxon>Protopolystoma</taxon>
    </lineage>
</organism>
<feature type="compositionally biased region" description="Polar residues" evidence="1">
    <location>
        <begin position="35"/>
        <end position="44"/>
    </location>
</feature>
<reference evidence="2" key="1">
    <citation type="submission" date="2018-11" db="EMBL/GenBank/DDBJ databases">
        <authorList>
            <consortium name="Pathogen Informatics"/>
        </authorList>
    </citation>
    <scope>NUCLEOTIDE SEQUENCE</scope>
</reference>
<protein>
    <submittedName>
        <fullName evidence="2">Uncharacterized protein</fullName>
    </submittedName>
</protein>
<feature type="compositionally biased region" description="Acidic residues" evidence="1">
    <location>
        <begin position="7"/>
        <end position="19"/>
    </location>
</feature>
<feature type="region of interest" description="Disordered" evidence="1">
    <location>
        <begin position="1"/>
        <end position="158"/>
    </location>
</feature>
<dbReference type="EMBL" id="CAAALY010257078">
    <property type="protein sequence ID" value="VEL38163.1"/>
    <property type="molecule type" value="Genomic_DNA"/>
</dbReference>
<comment type="caution">
    <text evidence="2">The sequence shown here is derived from an EMBL/GenBank/DDBJ whole genome shotgun (WGS) entry which is preliminary data.</text>
</comment>
<proteinExistence type="predicted"/>
<evidence type="ECO:0000256" key="1">
    <source>
        <dbReference type="SAM" id="MobiDB-lite"/>
    </source>
</evidence>
<keyword evidence="3" id="KW-1185">Reference proteome</keyword>
<evidence type="ECO:0000313" key="3">
    <source>
        <dbReference type="Proteomes" id="UP000784294"/>
    </source>
</evidence>
<feature type="non-terminal residue" evidence="2">
    <location>
        <position position="1"/>
    </location>
</feature>
<gene>
    <name evidence="2" type="ORF">PXEA_LOCUS31603</name>
</gene>
<feature type="compositionally biased region" description="Polar residues" evidence="1">
    <location>
        <begin position="119"/>
        <end position="158"/>
    </location>
</feature>
<dbReference type="Proteomes" id="UP000784294">
    <property type="component" value="Unassembled WGS sequence"/>
</dbReference>
<dbReference type="AlphaFoldDB" id="A0A3S5B6V5"/>
<feature type="region of interest" description="Disordered" evidence="1">
    <location>
        <begin position="173"/>
        <end position="193"/>
    </location>
</feature>
<sequence length="233" mass="23772">SQVDGGHDDEDDDEPDSEAESFTPAAGVSRRTDAVGSTASTPRGQRSGAGPLSGASLGGAQGNSDTDEDDDDLVPATPGLTPCHTTPRHGPRSSAHPLTPDGLLASPLTPLSVGASLTGGLSESRPNLSGSGNLATGANASVSGSRQANQSLTGRTGTQQVLVGRRIGDNGDRAAKRRFASPFPAGGKDEFDEEYEEGSEYCGDEAEIMTTTTLTPAGKGLELLSHHSFLQSK</sequence>